<evidence type="ECO:0000256" key="4">
    <source>
        <dbReference type="ARBA" id="ARBA00023163"/>
    </source>
</evidence>
<dbReference type="AlphaFoldDB" id="A0AA41QIM2"/>
<keyword evidence="7" id="KW-1185">Reference proteome</keyword>
<dbReference type="PANTHER" id="PTHR30346">
    <property type="entry name" value="TRANSCRIPTIONAL DUAL REGULATOR HCAR-RELATED"/>
    <property type="match status" value="1"/>
</dbReference>
<dbReference type="RefSeq" id="WP_281734781.1">
    <property type="nucleotide sequence ID" value="NZ_JAKETQ010000001.1"/>
</dbReference>
<comment type="caution">
    <text evidence="6">The sequence shown here is derived from an EMBL/GenBank/DDBJ whole genome shotgun (WGS) entry which is preliminary data.</text>
</comment>
<evidence type="ECO:0000256" key="3">
    <source>
        <dbReference type="ARBA" id="ARBA00023125"/>
    </source>
</evidence>
<dbReference type="InterPro" id="IPR036390">
    <property type="entry name" value="WH_DNA-bd_sf"/>
</dbReference>
<dbReference type="FunFam" id="1.10.10.10:FF:000001">
    <property type="entry name" value="LysR family transcriptional regulator"/>
    <property type="match status" value="1"/>
</dbReference>
<evidence type="ECO:0000256" key="1">
    <source>
        <dbReference type="ARBA" id="ARBA00009437"/>
    </source>
</evidence>
<dbReference type="EMBL" id="JALAZD010000001">
    <property type="protein sequence ID" value="MCI0125596.1"/>
    <property type="molecule type" value="Genomic_DNA"/>
</dbReference>
<dbReference type="InterPro" id="IPR036388">
    <property type="entry name" value="WH-like_DNA-bd_sf"/>
</dbReference>
<feature type="domain" description="HTH lysR-type" evidence="5">
    <location>
        <begin position="1"/>
        <end position="58"/>
    </location>
</feature>
<accession>A0AA41QIM2</accession>
<evidence type="ECO:0000313" key="6">
    <source>
        <dbReference type="EMBL" id="MCI0125596.1"/>
    </source>
</evidence>
<dbReference type="SUPFAM" id="SSF53850">
    <property type="entry name" value="Periplasmic binding protein-like II"/>
    <property type="match status" value="1"/>
</dbReference>
<name>A0AA41QIM2_9HYPH</name>
<dbReference type="Gene3D" id="1.10.10.10">
    <property type="entry name" value="Winged helix-like DNA-binding domain superfamily/Winged helix DNA-binding domain"/>
    <property type="match status" value="1"/>
</dbReference>
<keyword evidence="3" id="KW-0238">DNA-binding</keyword>
<dbReference type="PANTHER" id="PTHR30346:SF30">
    <property type="entry name" value="SMALL NEUTRAL PROTEASE REGULATORY PROTEIN"/>
    <property type="match status" value="1"/>
</dbReference>
<evidence type="ECO:0000259" key="5">
    <source>
        <dbReference type="PROSITE" id="PS50931"/>
    </source>
</evidence>
<dbReference type="GO" id="GO:0003677">
    <property type="term" value="F:DNA binding"/>
    <property type="evidence" value="ECO:0007669"/>
    <property type="project" value="UniProtKB-KW"/>
</dbReference>
<sequence length="299" mass="33033">MDLRQFRYFVAVAEELHFTRAAARLNIGQPPLSLQIQVIERELGVTLLKRTRRNVELTPAGHLFLQEARLALLQAERAVQTVTRAAKGEMGTLRLSFITSVPLVEVFTGAVRAFRVASPDVHLELKSYASVKIIDDVLLGTVDVGFTRPSITTVLPSTLEILPVYEDNLMAVLPIDHPMASGTGPLPISALKDDKFVLRPRGSGTGFYEQVFDICAEAGFYPQIVQEAVEATTTLGLVAAGVGITIAPEALRTINVHGVVWRELADANVTSRIYLIYNRNNTNPIRERFVEGFRKLELK</sequence>
<dbReference type="Pfam" id="PF00126">
    <property type="entry name" value="HTH_1"/>
    <property type="match status" value="1"/>
</dbReference>
<dbReference type="PRINTS" id="PR00039">
    <property type="entry name" value="HTHLYSR"/>
</dbReference>
<dbReference type="CDD" id="cd08414">
    <property type="entry name" value="PBP2_LTTR_aromatics_like"/>
    <property type="match status" value="1"/>
</dbReference>
<proteinExistence type="inferred from homology"/>
<dbReference type="Proteomes" id="UP001156140">
    <property type="component" value="Unassembled WGS sequence"/>
</dbReference>
<keyword evidence="2" id="KW-0805">Transcription regulation</keyword>
<keyword evidence="4" id="KW-0804">Transcription</keyword>
<gene>
    <name evidence="6" type="ORF">ML536_02020</name>
</gene>
<dbReference type="InterPro" id="IPR000847">
    <property type="entry name" value="LysR_HTH_N"/>
</dbReference>
<comment type="similarity">
    <text evidence="1">Belongs to the LysR transcriptional regulatory family.</text>
</comment>
<reference evidence="6" key="1">
    <citation type="submission" date="2022-03" db="EMBL/GenBank/DDBJ databases">
        <title>The complete genome sequence of a Methyloterrigena soli.</title>
        <authorList>
            <person name="Zi Z."/>
        </authorList>
    </citation>
    <scope>NUCLEOTIDE SEQUENCE</scope>
    <source>
        <strain evidence="6">M48</strain>
    </source>
</reference>
<organism evidence="6 7">
    <name type="scientific">Paradevosia shaoguanensis</name>
    <dbReference type="NCBI Taxonomy" id="1335043"/>
    <lineage>
        <taxon>Bacteria</taxon>
        <taxon>Pseudomonadati</taxon>
        <taxon>Pseudomonadota</taxon>
        <taxon>Alphaproteobacteria</taxon>
        <taxon>Hyphomicrobiales</taxon>
        <taxon>Devosiaceae</taxon>
        <taxon>Paradevosia</taxon>
    </lineage>
</organism>
<dbReference type="GO" id="GO:0003700">
    <property type="term" value="F:DNA-binding transcription factor activity"/>
    <property type="evidence" value="ECO:0007669"/>
    <property type="project" value="InterPro"/>
</dbReference>
<dbReference type="InterPro" id="IPR005119">
    <property type="entry name" value="LysR_subst-bd"/>
</dbReference>
<dbReference type="SUPFAM" id="SSF46785">
    <property type="entry name" value="Winged helix' DNA-binding domain"/>
    <property type="match status" value="1"/>
</dbReference>
<dbReference type="Gene3D" id="3.40.190.10">
    <property type="entry name" value="Periplasmic binding protein-like II"/>
    <property type="match status" value="2"/>
</dbReference>
<dbReference type="Pfam" id="PF03466">
    <property type="entry name" value="LysR_substrate"/>
    <property type="match status" value="1"/>
</dbReference>
<dbReference type="PROSITE" id="PS50931">
    <property type="entry name" value="HTH_LYSR"/>
    <property type="match status" value="1"/>
</dbReference>
<dbReference type="GO" id="GO:0032993">
    <property type="term" value="C:protein-DNA complex"/>
    <property type="evidence" value="ECO:0007669"/>
    <property type="project" value="TreeGrafter"/>
</dbReference>
<evidence type="ECO:0000256" key="2">
    <source>
        <dbReference type="ARBA" id="ARBA00023015"/>
    </source>
</evidence>
<evidence type="ECO:0000313" key="7">
    <source>
        <dbReference type="Proteomes" id="UP001156140"/>
    </source>
</evidence>
<protein>
    <submittedName>
        <fullName evidence="6">LysR substrate-binding domain-containing protein</fullName>
    </submittedName>
</protein>